<keyword evidence="7 10" id="KW-0472">Membrane</keyword>
<evidence type="ECO:0000256" key="1">
    <source>
        <dbReference type="ARBA" id="ARBA00022475"/>
    </source>
</evidence>
<dbReference type="NCBIfam" id="TIGR00023">
    <property type="entry name" value="glycerol-3-phosphate 1-O-acyltransferase PlsY"/>
    <property type="match status" value="1"/>
</dbReference>
<evidence type="ECO:0000256" key="10">
    <source>
        <dbReference type="HAMAP-Rule" id="MF_01043"/>
    </source>
</evidence>
<dbReference type="UniPathway" id="UPA00085"/>
<comment type="pathway">
    <text evidence="10">Lipid metabolism; phospholipid metabolism.</text>
</comment>
<evidence type="ECO:0000256" key="8">
    <source>
        <dbReference type="ARBA" id="ARBA00023209"/>
    </source>
</evidence>
<evidence type="ECO:0000256" key="9">
    <source>
        <dbReference type="ARBA" id="ARBA00023264"/>
    </source>
</evidence>
<dbReference type="EMBL" id="PIPI01000009">
    <property type="protein sequence ID" value="RUO18385.1"/>
    <property type="molecule type" value="Genomic_DNA"/>
</dbReference>
<keyword evidence="1 10" id="KW-1003">Cell membrane</keyword>
<feature type="transmembrane region" description="Helical" evidence="10">
    <location>
        <begin position="71"/>
        <end position="96"/>
    </location>
</feature>
<dbReference type="Proteomes" id="UP000288212">
    <property type="component" value="Unassembled WGS sequence"/>
</dbReference>
<keyword evidence="8 10" id="KW-0594">Phospholipid biosynthesis</keyword>
<keyword evidence="6 10" id="KW-0443">Lipid metabolism</keyword>
<feature type="transmembrane region" description="Helical" evidence="10">
    <location>
        <begin position="108"/>
        <end position="133"/>
    </location>
</feature>
<reference evidence="11 12" key="1">
    <citation type="journal article" date="2011" name="Front. Microbiol.">
        <title>Genomic signatures of strain selection and enhancement in Bacillus atrophaeus var. globigii, a historical biowarfare simulant.</title>
        <authorList>
            <person name="Gibbons H.S."/>
            <person name="Broomall S.M."/>
            <person name="McNew L.A."/>
            <person name="Daligault H."/>
            <person name="Chapman C."/>
            <person name="Bruce D."/>
            <person name="Karavis M."/>
            <person name="Krepps M."/>
            <person name="McGregor P.A."/>
            <person name="Hong C."/>
            <person name="Park K.H."/>
            <person name="Akmal A."/>
            <person name="Feldman A."/>
            <person name="Lin J.S."/>
            <person name="Chang W.E."/>
            <person name="Higgs B.W."/>
            <person name="Demirev P."/>
            <person name="Lindquist J."/>
            <person name="Liem A."/>
            <person name="Fochler E."/>
            <person name="Read T.D."/>
            <person name="Tapia R."/>
            <person name="Johnson S."/>
            <person name="Bishop-Lilly K.A."/>
            <person name="Detter C."/>
            <person name="Han C."/>
            <person name="Sozhamannan S."/>
            <person name="Rosenzweig C.N."/>
            <person name="Skowronski E.W."/>
        </authorList>
    </citation>
    <scope>NUCLEOTIDE SEQUENCE [LARGE SCALE GENOMIC DNA]</scope>
    <source>
        <strain evidence="11 12">AK5</strain>
    </source>
</reference>
<evidence type="ECO:0000256" key="2">
    <source>
        <dbReference type="ARBA" id="ARBA00022516"/>
    </source>
</evidence>
<comment type="subcellular location">
    <subcellularLocation>
        <location evidence="10">Cell membrane</location>
        <topology evidence="10">Multi-pass membrane protein</topology>
    </subcellularLocation>
</comment>
<keyword evidence="2 10" id="KW-0444">Lipid biosynthesis</keyword>
<dbReference type="Pfam" id="PF02660">
    <property type="entry name" value="G3P_acyltransf"/>
    <property type="match status" value="1"/>
</dbReference>
<comment type="catalytic activity">
    <reaction evidence="10">
        <text>an acyl phosphate + sn-glycerol 3-phosphate = a 1-acyl-sn-glycero-3-phosphate + phosphate</text>
        <dbReference type="Rhea" id="RHEA:34075"/>
        <dbReference type="ChEBI" id="CHEBI:43474"/>
        <dbReference type="ChEBI" id="CHEBI:57597"/>
        <dbReference type="ChEBI" id="CHEBI:57970"/>
        <dbReference type="ChEBI" id="CHEBI:59918"/>
        <dbReference type="EC" id="2.3.1.275"/>
    </reaction>
</comment>
<dbReference type="InterPro" id="IPR003811">
    <property type="entry name" value="G3P_acylTferase_PlsY"/>
</dbReference>
<evidence type="ECO:0000256" key="7">
    <source>
        <dbReference type="ARBA" id="ARBA00023136"/>
    </source>
</evidence>
<keyword evidence="12" id="KW-1185">Reference proteome</keyword>
<keyword evidence="11" id="KW-0012">Acyltransferase</keyword>
<name>A0A432VQL5_9GAMM</name>
<organism evidence="11 12">
    <name type="scientific">Aliidiomarina haloalkalitolerans</name>
    <dbReference type="NCBI Taxonomy" id="859059"/>
    <lineage>
        <taxon>Bacteria</taxon>
        <taxon>Pseudomonadati</taxon>
        <taxon>Pseudomonadota</taxon>
        <taxon>Gammaproteobacteria</taxon>
        <taxon>Alteromonadales</taxon>
        <taxon>Idiomarinaceae</taxon>
        <taxon>Aliidiomarina</taxon>
    </lineage>
</organism>
<dbReference type="PANTHER" id="PTHR30309">
    <property type="entry name" value="INNER MEMBRANE PROTEIN YGIH"/>
    <property type="match status" value="1"/>
</dbReference>
<comment type="caution">
    <text evidence="10">Lacks conserved residue(s) required for the propagation of feature annotation.</text>
</comment>
<proteinExistence type="inferred from homology"/>
<evidence type="ECO:0000256" key="5">
    <source>
        <dbReference type="ARBA" id="ARBA00022989"/>
    </source>
</evidence>
<dbReference type="PANTHER" id="PTHR30309:SF0">
    <property type="entry name" value="GLYCEROL-3-PHOSPHATE ACYLTRANSFERASE-RELATED"/>
    <property type="match status" value="1"/>
</dbReference>
<feature type="transmembrane region" description="Helical" evidence="10">
    <location>
        <begin position="139"/>
        <end position="158"/>
    </location>
</feature>
<gene>
    <name evidence="10" type="primary">plsY</name>
    <name evidence="11" type="ORF">CWE06_11050</name>
</gene>
<comment type="similarity">
    <text evidence="10">Belongs to the PlsY family.</text>
</comment>
<evidence type="ECO:0000256" key="6">
    <source>
        <dbReference type="ARBA" id="ARBA00023098"/>
    </source>
</evidence>
<accession>A0A432VQL5</accession>
<dbReference type="GO" id="GO:0043772">
    <property type="term" value="F:acyl-phosphate glycerol-3-phosphate acyltransferase activity"/>
    <property type="evidence" value="ECO:0007669"/>
    <property type="project" value="UniProtKB-UniRule"/>
</dbReference>
<evidence type="ECO:0000313" key="12">
    <source>
        <dbReference type="Proteomes" id="UP000288212"/>
    </source>
</evidence>
<keyword evidence="5 10" id="KW-1133">Transmembrane helix</keyword>
<keyword evidence="3 10" id="KW-0808">Transferase</keyword>
<comment type="function">
    <text evidence="10">Catalyzes the transfer of an acyl group from acyl-phosphate (acyl-PO(4)) to glycerol-3-phosphate (G3P) to form lysophosphatidic acid (LPA). This enzyme utilizes acyl-phosphate as fatty acyl donor, but not acyl-CoA or acyl-ACP.</text>
</comment>
<evidence type="ECO:0000313" key="11">
    <source>
        <dbReference type="EMBL" id="RUO18385.1"/>
    </source>
</evidence>
<dbReference type="EC" id="2.3.1.275" evidence="10"/>
<dbReference type="SMART" id="SM01207">
    <property type="entry name" value="G3P_acyltransf"/>
    <property type="match status" value="1"/>
</dbReference>
<dbReference type="OrthoDB" id="9777124at2"/>
<evidence type="ECO:0000256" key="3">
    <source>
        <dbReference type="ARBA" id="ARBA00022679"/>
    </source>
</evidence>
<comment type="caution">
    <text evidence="11">The sequence shown here is derived from an EMBL/GenBank/DDBJ whole genome shotgun (WGS) entry which is preliminary data.</text>
</comment>
<keyword evidence="4 10" id="KW-0812">Transmembrane</keyword>
<dbReference type="HAMAP" id="MF_01043">
    <property type="entry name" value="PlsY"/>
    <property type="match status" value="1"/>
</dbReference>
<comment type="subunit">
    <text evidence="10">Probably interacts with PlsX.</text>
</comment>
<dbReference type="AlphaFoldDB" id="A0A432VQL5"/>
<dbReference type="GO" id="GO:0008654">
    <property type="term" value="P:phospholipid biosynthetic process"/>
    <property type="evidence" value="ECO:0007669"/>
    <property type="project" value="UniProtKB-UniRule"/>
</dbReference>
<sequence length="203" mass="22033">MSALAVLMIVLAYLLGSISSAILICKAFRLDDPRLRGSGNPGATNVYRLGGPVPAGLTLLGDVLKGMIPVWAAYFFGLTPIELGLVAIAACLGHIYPLYFKFQGGKAVATALGAMFPVASEMAVLLIMTWILVFWVSRVSSLAALITVALAPLYAFLIKPQYTIPAFMLAVLIIWRHRTNIVRLWNGTEVAFRPGKRKNNKNK</sequence>
<keyword evidence="9 10" id="KW-1208">Phospholipid metabolism</keyword>
<dbReference type="RefSeq" id="WP_126794136.1">
    <property type="nucleotide sequence ID" value="NZ_PIPI01000009.1"/>
</dbReference>
<evidence type="ECO:0000256" key="4">
    <source>
        <dbReference type="ARBA" id="ARBA00022692"/>
    </source>
</evidence>
<dbReference type="GO" id="GO:0005886">
    <property type="term" value="C:plasma membrane"/>
    <property type="evidence" value="ECO:0007669"/>
    <property type="project" value="UniProtKB-SubCell"/>
</dbReference>
<protein>
    <recommendedName>
        <fullName evidence="10">Glycerol-3-phosphate acyltransferase</fullName>
    </recommendedName>
    <alternativeName>
        <fullName evidence="10">Acyl-PO4 G3P acyltransferase</fullName>
    </alternativeName>
    <alternativeName>
        <fullName evidence="10">Acyl-phosphate--glycerol-3-phosphate acyltransferase</fullName>
    </alternativeName>
    <alternativeName>
        <fullName evidence="10">G3P acyltransferase</fullName>
        <shortName evidence="10">GPAT</shortName>
        <ecNumber evidence="10">2.3.1.275</ecNumber>
    </alternativeName>
    <alternativeName>
        <fullName evidence="10">Lysophosphatidic acid synthase</fullName>
        <shortName evidence="10">LPA synthase</shortName>
    </alternativeName>
</protein>